<accession>Q74Z76</accession>
<dbReference type="SUPFAM" id="SSF56752">
    <property type="entry name" value="D-aminoacid aminotransferase-like PLP-dependent enzymes"/>
    <property type="match status" value="1"/>
</dbReference>
<reference evidence="3" key="2">
    <citation type="journal article" date="2013" name="G3 (Bethesda)">
        <title>Genomes of Ashbya fungi isolated from insects reveal four mating-type loci, numerous translocations, lack of transposons, and distinct gene duplications.</title>
        <authorList>
            <person name="Dietrich F.S."/>
            <person name="Voegeli S."/>
            <person name="Kuo S."/>
            <person name="Philippsen P."/>
        </authorList>
    </citation>
    <scope>GENOME REANNOTATION</scope>
    <source>
        <strain evidence="3">ATCC 10895 / CBS 109.51 / FGSC 9923 / NRRL Y-1056</strain>
    </source>
</reference>
<dbReference type="OMA" id="CYKMRVL"/>
<dbReference type="InterPro" id="IPR036038">
    <property type="entry name" value="Aminotransferase-like"/>
</dbReference>
<dbReference type="KEGG" id="ago:AGOS_AGR330W"/>
<sequence length="374" mass="42114">MSLPVDAKAQPETVVQYVRDYIIKPNFEVVEEFEILSTIRYDPHLGQALPSASNPGVDIGLDFLRNDTQVCPELPENILFNDFAPEGPEAAHDPLQELLHILDAPGRQLAPAGLPASAQRDLRATFKERFFLLKEHQQRLNLAMSYFDWDFEIPMSLLLDKLIEAVPLPDGAGALGLQQRMQQLLLGTMSYKMRVLISRSGNMRIEAHPLVRLPAPNDGQKYFINTLLSGFVNGPTWQVWVDSQPVVISPFTTFKTTRRQHYNDARTRVMQAAGMDKMEKTEVLVYNDAFQLMEGSITSVAVKKYIAANEYRYVTPFLASGCLCGVMRHFLLQKGLVQEDTIDVRHLKEGDEVLLFNAVMGCVKGVIRHSPLQS</sequence>
<comment type="similarity">
    <text evidence="1">Belongs to the class-IV pyridoxal-phosphate-dependent aminotransferase family.</text>
</comment>
<dbReference type="STRING" id="284811.Q74Z76"/>
<dbReference type="eggNOG" id="ENOG502QQMK">
    <property type="taxonomic scope" value="Eukaryota"/>
</dbReference>
<dbReference type="Gene3D" id="3.30.470.10">
    <property type="match status" value="1"/>
</dbReference>
<dbReference type="PANTHER" id="PTHR42743:SF11">
    <property type="entry name" value="AMINODEOXYCHORISMATE LYASE"/>
    <property type="match status" value="1"/>
</dbReference>
<evidence type="ECO:0000256" key="1">
    <source>
        <dbReference type="ARBA" id="ARBA00009320"/>
    </source>
</evidence>
<evidence type="ECO:0000313" key="2">
    <source>
        <dbReference type="EMBL" id="AAS54820.1"/>
    </source>
</evidence>
<dbReference type="GO" id="GO:0019752">
    <property type="term" value="P:carboxylic acid metabolic process"/>
    <property type="evidence" value="ECO:0000318"/>
    <property type="project" value="GO_Central"/>
</dbReference>
<organism evidence="2 3">
    <name type="scientific">Eremothecium gossypii (strain ATCC 10895 / CBS 109.51 / FGSC 9923 / NRRL Y-1056)</name>
    <name type="common">Yeast</name>
    <name type="synonym">Ashbya gossypii</name>
    <dbReference type="NCBI Taxonomy" id="284811"/>
    <lineage>
        <taxon>Eukaryota</taxon>
        <taxon>Fungi</taxon>
        <taxon>Dikarya</taxon>
        <taxon>Ascomycota</taxon>
        <taxon>Saccharomycotina</taxon>
        <taxon>Saccharomycetes</taxon>
        <taxon>Saccharomycetales</taxon>
        <taxon>Saccharomycetaceae</taxon>
        <taxon>Eremothecium</taxon>
    </lineage>
</organism>
<keyword evidence="3" id="KW-1185">Reference proteome</keyword>
<dbReference type="FunCoup" id="Q74Z76">
    <property type="interactions" value="122"/>
</dbReference>
<evidence type="ECO:0000313" key="3">
    <source>
        <dbReference type="Proteomes" id="UP000000591"/>
    </source>
</evidence>
<name>Q74Z76_EREGS</name>
<dbReference type="GeneID" id="4623299"/>
<dbReference type="OrthoDB" id="5288718at2759"/>
<dbReference type="GO" id="GO:0003824">
    <property type="term" value="F:catalytic activity"/>
    <property type="evidence" value="ECO:0007669"/>
    <property type="project" value="InterPro"/>
</dbReference>
<dbReference type="GO" id="GO:0046394">
    <property type="term" value="P:carboxylic acid biosynthetic process"/>
    <property type="evidence" value="ECO:0007669"/>
    <property type="project" value="UniProtKB-ARBA"/>
</dbReference>
<dbReference type="InParanoid" id="Q74Z76"/>
<dbReference type="Proteomes" id="UP000000591">
    <property type="component" value="Chromosome VII"/>
</dbReference>
<dbReference type="AlphaFoldDB" id="Q74Z76"/>
<dbReference type="RefSeq" id="NP_986996.1">
    <property type="nucleotide sequence ID" value="NM_212058.1"/>
</dbReference>
<dbReference type="Pfam" id="PF01063">
    <property type="entry name" value="Aminotran_4"/>
    <property type="match status" value="1"/>
</dbReference>
<dbReference type="InterPro" id="IPR043131">
    <property type="entry name" value="BCAT-like_N"/>
</dbReference>
<dbReference type="InterPro" id="IPR001544">
    <property type="entry name" value="Aminotrans_IV"/>
</dbReference>
<dbReference type="InterPro" id="IPR043132">
    <property type="entry name" value="BCAT-like_C"/>
</dbReference>
<proteinExistence type="inferred from homology"/>
<dbReference type="PANTHER" id="PTHR42743">
    <property type="entry name" value="AMINO-ACID AMINOTRANSFERASE"/>
    <property type="match status" value="1"/>
</dbReference>
<protein>
    <submittedName>
        <fullName evidence="2">AGR330Wp</fullName>
    </submittedName>
</protein>
<dbReference type="Gene3D" id="3.20.10.10">
    <property type="entry name" value="D-amino Acid Aminotransferase, subunit A, domain 2"/>
    <property type="match status" value="1"/>
</dbReference>
<dbReference type="EMBL" id="AE016820">
    <property type="protein sequence ID" value="AAS54820.1"/>
    <property type="molecule type" value="Genomic_DNA"/>
</dbReference>
<dbReference type="InterPro" id="IPR050571">
    <property type="entry name" value="Class-IV_PLP-Dep_Aminotrnsfr"/>
</dbReference>
<reference evidence="2 3" key="1">
    <citation type="journal article" date="2004" name="Science">
        <title>The Ashbya gossypii genome as a tool for mapping the ancient Saccharomyces cerevisiae genome.</title>
        <authorList>
            <person name="Dietrich F.S."/>
            <person name="Voegeli S."/>
            <person name="Brachat S."/>
            <person name="Lerch A."/>
            <person name="Gates K."/>
            <person name="Steiner S."/>
            <person name="Mohr C."/>
            <person name="Pohlmann R."/>
            <person name="Luedi P."/>
            <person name="Choi S."/>
            <person name="Wing R.A."/>
            <person name="Flavier A."/>
            <person name="Gaffney T.D."/>
            <person name="Philippsen P."/>
        </authorList>
    </citation>
    <scope>NUCLEOTIDE SEQUENCE [LARGE SCALE GENOMIC DNA]</scope>
    <source>
        <strain evidence="3">ATCC 10895 / CBS 109.51 / FGSC 9923 / NRRL Y-1056</strain>
    </source>
</reference>
<gene>
    <name evidence="2" type="ORF">AGOS_AGR330W</name>
</gene>
<dbReference type="HOGENOM" id="CLU_020844_6_0_1"/>